<feature type="domain" description="AAA+ ATPase" evidence="7">
    <location>
        <begin position="410"/>
        <end position="561"/>
    </location>
</feature>
<evidence type="ECO:0000313" key="10">
    <source>
        <dbReference type="Proteomes" id="UP001317532"/>
    </source>
</evidence>
<evidence type="ECO:0000259" key="8">
    <source>
        <dbReference type="SMART" id="SM01086"/>
    </source>
</evidence>
<dbReference type="KEGG" id="vab:WPS_23130"/>
<dbReference type="InterPro" id="IPR019489">
    <property type="entry name" value="Clp_ATPase_C"/>
</dbReference>
<dbReference type="CDD" id="cd00009">
    <property type="entry name" value="AAA"/>
    <property type="match status" value="1"/>
</dbReference>
<dbReference type="EMBL" id="AP025523">
    <property type="protein sequence ID" value="BDE07037.1"/>
    <property type="molecule type" value="Genomic_DNA"/>
</dbReference>
<gene>
    <name evidence="9" type="ORF">WPS_23130</name>
</gene>
<dbReference type="Gene3D" id="3.40.50.300">
    <property type="entry name" value="P-loop containing nucleotide triphosphate hydrolases"/>
    <property type="match status" value="3"/>
</dbReference>
<feature type="transmembrane region" description="Helical" evidence="6">
    <location>
        <begin position="43"/>
        <end position="63"/>
    </location>
</feature>
<evidence type="ECO:0000256" key="3">
    <source>
        <dbReference type="ARBA" id="ARBA00022840"/>
    </source>
</evidence>
<evidence type="ECO:0000259" key="7">
    <source>
        <dbReference type="SMART" id="SM00382"/>
    </source>
</evidence>
<feature type="domain" description="Clp ATPase C-terminal" evidence="8">
    <location>
        <begin position="559"/>
        <end position="648"/>
    </location>
</feature>
<keyword evidence="4" id="KW-0143">Chaperone</keyword>
<keyword evidence="2" id="KW-0547">Nucleotide-binding</keyword>
<dbReference type="Proteomes" id="UP001317532">
    <property type="component" value="Chromosome"/>
</dbReference>
<dbReference type="RefSeq" id="WP_317994655.1">
    <property type="nucleotide sequence ID" value="NZ_AP025523.1"/>
</dbReference>
<feature type="region of interest" description="Disordered" evidence="5">
    <location>
        <begin position="68"/>
        <end position="87"/>
    </location>
</feature>
<dbReference type="SUPFAM" id="SSF52540">
    <property type="entry name" value="P-loop containing nucleoside triphosphate hydrolases"/>
    <property type="match status" value="2"/>
</dbReference>
<reference evidence="9 10" key="1">
    <citation type="journal article" date="2022" name="ISME Commun">
        <title>Vulcanimicrobium alpinus gen. nov. sp. nov., the first cultivated representative of the candidate phylum 'Eremiobacterota', is a metabolically versatile aerobic anoxygenic phototroph.</title>
        <authorList>
            <person name="Yabe S."/>
            <person name="Muto K."/>
            <person name="Abe K."/>
            <person name="Yokota A."/>
            <person name="Staudigel H."/>
            <person name="Tebo B.M."/>
        </authorList>
    </citation>
    <scope>NUCLEOTIDE SEQUENCE [LARGE SCALE GENOMIC DNA]</scope>
    <source>
        <strain evidence="9 10">WC8-2</strain>
    </source>
</reference>
<dbReference type="PRINTS" id="PR00300">
    <property type="entry name" value="CLPPROTEASEA"/>
</dbReference>
<keyword evidence="6" id="KW-0472">Membrane</keyword>
<dbReference type="Pfam" id="PF17871">
    <property type="entry name" value="AAA_lid_9"/>
    <property type="match status" value="1"/>
</dbReference>
<dbReference type="AlphaFoldDB" id="A0AAN1XX79"/>
<evidence type="ECO:0000256" key="4">
    <source>
        <dbReference type="ARBA" id="ARBA00023186"/>
    </source>
</evidence>
<dbReference type="PANTHER" id="PTHR11638">
    <property type="entry name" value="ATP-DEPENDENT CLP PROTEASE"/>
    <property type="match status" value="1"/>
</dbReference>
<keyword evidence="3" id="KW-0067">ATP-binding</keyword>
<dbReference type="InterPro" id="IPR001270">
    <property type="entry name" value="ClpA/B"/>
</dbReference>
<evidence type="ECO:0000256" key="6">
    <source>
        <dbReference type="SAM" id="Phobius"/>
    </source>
</evidence>
<dbReference type="Pfam" id="PF07724">
    <property type="entry name" value="AAA_2"/>
    <property type="match status" value="1"/>
</dbReference>
<dbReference type="GO" id="GO:0034605">
    <property type="term" value="P:cellular response to heat"/>
    <property type="evidence" value="ECO:0007669"/>
    <property type="project" value="TreeGrafter"/>
</dbReference>
<dbReference type="InterPro" id="IPR028299">
    <property type="entry name" value="ClpA/B_CS2"/>
</dbReference>
<dbReference type="FunFam" id="3.40.50.300:FF:000010">
    <property type="entry name" value="Chaperone clpB 1, putative"/>
    <property type="match status" value="1"/>
</dbReference>
<feature type="domain" description="AAA+ ATPase" evidence="7">
    <location>
        <begin position="133"/>
        <end position="279"/>
    </location>
</feature>
<dbReference type="SMART" id="SM00382">
    <property type="entry name" value="AAA"/>
    <property type="match status" value="2"/>
</dbReference>
<dbReference type="Pfam" id="PF00004">
    <property type="entry name" value="AAA"/>
    <property type="match status" value="1"/>
</dbReference>
<dbReference type="CDD" id="cd19499">
    <property type="entry name" value="RecA-like_ClpB_Hsp104-like"/>
    <property type="match status" value="1"/>
</dbReference>
<keyword evidence="6" id="KW-1133">Transmembrane helix</keyword>
<sequence>MTATCEVCRAKPAEVHDYALRGGRWVEAEVCEDCARRRRRAPLTFLGVAAAAVALVGGAAVAVDSYARRQNPRSEPPPSPSLGGLGRVFSTGPSTLAQYSRDLTDAAKKNELDPVIGRDDEVERVVSILARRSKNNPVLIGEPGVGKTAIVEGLAQRIARGDVPQALREKRVLALSLGPLVAGTKYRGEFESRVKRILDEVKRAGRDIILFIDELHTLVGAGAAEGSLDLSSMIKPELARGELQCIGATTFDEYRKYVESDAALERRFQPVQVDEPTIEQTVSILRGLRPKYAAHHGVTIEDAALEAAASLSARYIADRYLPDKAIDVVDEAAATAAMRSERTVDVERVAAVVSRWTGIPQGTITDAQRAGLLALEEQLEARVIGQDAAVRAVAEAIRRARAGLKDPRKPVGGFLFIGPSGVGKTELARALAHALFGTDDALIRLDLSEYTESHTISRLIGAPPGYQGHEEPGQLTEPIRRRPYSVVLFDEIEKAHPDVAAILLQILDDGRVTDAKGRTIDFRHAIVVLTSNLEREELESTLRPELIDRIDEVIVFAELGPAQIERIVELQVALLADRVGAHAMRLDLSERARRFLADESAAQGSGARYVARAISRHVTTPLSEAILRGRIASGHTARVDYDGSAITVEAA</sequence>
<dbReference type="PANTHER" id="PTHR11638:SF18">
    <property type="entry name" value="HEAT SHOCK PROTEIN 104"/>
    <property type="match status" value="1"/>
</dbReference>
<dbReference type="SMART" id="SM01086">
    <property type="entry name" value="ClpB_D2-small"/>
    <property type="match status" value="1"/>
</dbReference>
<dbReference type="PROSITE" id="PS00871">
    <property type="entry name" value="CLPAB_2"/>
    <property type="match status" value="1"/>
</dbReference>
<organism evidence="9 10">
    <name type="scientific">Vulcanimicrobium alpinum</name>
    <dbReference type="NCBI Taxonomy" id="3016050"/>
    <lineage>
        <taxon>Bacteria</taxon>
        <taxon>Bacillati</taxon>
        <taxon>Vulcanimicrobiota</taxon>
        <taxon>Vulcanimicrobiia</taxon>
        <taxon>Vulcanimicrobiales</taxon>
        <taxon>Vulcanimicrobiaceae</taxon>
        <taxon>Vulcanimicrobium</taxon>
    </lineage>
</organism>
<dbReference type="Pfam" id="PF10431">
    <property type="entry name" value="ClpB_D2-small"/>
    <property type="match status" value="1"/>
</dbReference>
<dbReference type="InterPro" id="IPR027417">
    <property type="entry name" value="P-loop_NTPase"/>
</dbReference>
<dbReference type="InterPro" id="IPR050130">
    <property type="entry name" value="ClpA_ClpB"/>
</dbReference>
<dbReference type="Gene3D" id="1.10.8.60">
    <property type="match status" value="1"/>
</dbReference>
<evidence type="ECO:0000256" key="2">
    <source>
        <dbReference type="ARBA" id="ARBA00022741"/>
    </source>
</evidence>
<dbReference type="InterPro" id="IPR041546">
    <property type="entry name" value="ClpA/ClpB_AAA_lid"/>
</dbReference>
<dbReference type="GO" id="GO:0005737">
    <property type="term" value="C:cytoplasm"/>
    <property type="evidence" value="ECO:0007669"/>
    <property type="project" value="TreeGrafter"/>
</dbReference>
<evidence type="ECO:0000313" key="9">
    <source>
        <dbReference type="EMBL" id="BDE07037.1"/>
    </source>
</evidence>
<name>A0AAN1XX79_UNVUL</name>
<keyword evidence="6" id="KW-0812">Transmembrane</keyword>
<dbReference type="InterPro" id="IPR003959">
    <property type="entry name" value="ATPase_AAA_core"/>
</dbReference>
<keyword evidence="10" id="KW-1185">Reference proteome</keyword>
<dbReference type="GO" id="GO:0005524">
    <property type="term" value="F:ATP binding"/>
    <property type="evidence" value="ECO:0007669"/>
    <property type="project" value="UniProtKB-KW"/>
</dbReference>
<proteinExistence type="predicted"/>
<dbReference type="InterPro" id="IPR003593">
    <property type="entry name" value="AAA+_ATPase"/>
</dbReference>
<keyword evidence="1" id="KW-0677">Repeat</keyword>
<protein>
    <submittedName>
        <fullName evidence="9">Chaperone protein ClpB</fullName>
    </submittedName>
</protein>
<dbReference type="FunFam" id="3.40.50.300:FF:000025">
    <property type="entry name" value="ATP-dependent Clp protease subunit"/>
    <property type="match status" value="1"/>
</dbReference>
<evidence type="ECO:0000256" key="1">
    <source>
        <dbReference type="ARBA" id="ARBA00022737"/>
    </source>
</evidence>
<dbReference type="GO" id="GO:0016887">
    <property type="term" value="F:ATP hydrolysis activity"/>
    <property type="evidence" value="ECO:0007669"/>
    <property type="project" value="InterPro"/>
</dbReference>
<accession>A0AAN1XX79</accession>
<evidence type="ECO:0000256" key="5">
    <source>
        <dbReference type="SAM" id="MobiDB-lite"/>
    </source>
</evidence>